<dbReference type="PROSITE" id="PS50113">
    <property type="entry name" value="PAC"/>
    <property type="match status" value="1"/>
</dbReference>
<name>A0A317F6U5_9PROT</name>
<feature type="domain" description="Response regulatory" evidence="11">
    <location>
        <begin position="406"/>
        <end position="524"/>
    </location>
</feature>
<evidence type="ECO:0000259" key="13">
    <source>
        <dbReference type="PROSITE" id="PS50113"/>
    </source>
</evidence>
<dbReference type="InterPro" id="IPR000014">
    <property type="entry name" value="PAS"/>
</dbReference>
<dbReference type="PANTHER" id="PTHR43065:SF10">
    <property type="entry name" value="PEROXIDE STRESS-ACTIVATED HISTIDINE KINASE MAK3"/>
    <property type="match status" value="1"/>
</dbReference>
<dbReference type="SMART" id="SM00448">
    <property type="entry name" value="REC"/>
    <property type="match status" value="1"/>
</dbReference>
<reference evidence="15" key="1">
    <citation type="submission" date="2018-05" db="EMBL/GenBank/DDBJ databases">
        <authorList>
            <person name="Du Z."/>
            <person name="Wang X."/>
        </authorList>
    </citation>
    <scope>NUCLEOTIDE SEQUENCE [LARGE SCALE GENOMIC DNA]</scope>
    <source>
        <strain evidence="15">CQN31</strain>
    </source>
</reference>
<feature type="domain" description="Histidine kinase" evidence="10">
    <location>
        <begin position="176"/>
        <end position="388"/>
    </location>
</feature>
<keyword evidence="7" id="KW-0067">ATP-binding</keyword>
<evidence type="ECO:0000313" key="15">
    <source>
        <dbReference type="Proteomes" id="UP000245765"/>
    </source>
</evidence>
<dbReference type="CDD" id="cd00130">
    <property type="entry name" value="PAS"/>
    <property type="match status" value="1"/>
</dbReference>
<evidence type="ECO:0000256" key="4">
    <source>
        <dbReference type="ARBA" id="ARBA00022679"/>
    </source>
</evidence>
<evidence type="ECO:0000259" key="10">
    <source>
        <dbReference type="PROSITE" id="PS50109"/>
    </source>
</evidence>
<evidence type="ECO:0000256" key="9">
    <source>
        <dbReference type="PROSITE-ProRule" id="PRU00169"/>
    </source>
</evidence>
<dbReference type="SUPFAM" id="SSF47384">
    <property type="entry name" value="Homodimeric domain of signal transducing histidine kinase"/>
    <property type="match status" value="1"/>
</dbReference>
<dbReference type="Gene3D" id="3.30.565.10">
    <property type="entry name" value="Histidine kinase-like ATPase, C-terminal domain"/>
    <property type="match status" value="1"/>
</dbReference>
<dbReference type="EC" id="2.7.13.3" evidence="2"/>
<feature type="domain" description="PAS" evidence="12">
    <location>
        <begin position="28"/>
        <end position="81"/>
    </location>
</feature>
<dbReference type="SMART" id="SM00387">
    <property type="entry name" value="HATPase_c"/>
    <property type="match status" value="1"/>
</dbReference>
<dbReference type="PRINTS" id="PR00344">
    <property type="entry name" value="BCTRLSENSOR"/>
</dbReference>
<organism evidence="14 15">
    <name type="scientific">Falsiroseomonas bella</name>
    <dbReference type="NCBI Taxonomy" id="2184016"/>
    <lineage>
        <taxon>Bacteria</taxon>
        <taxon>Pseudomonadati</taxon>
        <taxon>Pseudomonadota</taxon>
        <taxon>Alphaproteobacteria</taxon>
        <taxon>Acetobacterales</taxon>
        <taxon>Roseomonadaceae</taxon>
        <taxon>Falsiroseomonas</taxon>
    </lineage>
</organism>
<evidence type="ECO:0000313" key="14">
    <source>
        <dbReference type="EMBL" id="PWS34123.1"/>
    </source>
</evidence>
<dbReference type="InterPro" id="IPR011006">
    <property type="entry name" value="CheY-like_superfamily"/>
</dbReference>
<dbReference type="Gene3D" id="1.10.287.130">
    <property type="match status" value="1"/>
</dbReference>
<dbReference type="InterPro" id="IPR001789">
    <property type="entry name" value="Sig_transdc_resp-reg_receiver"/>
</dbReference>
<feature type="modified residue" description="4-aspartylphosphate" evidence="9">
    <location>
        <position position="455"/>
    </location>
</feature>
<dbReference type="InterPro" id="IPR036890">
    <property type="entry name" value="HATPase_C_sf"/>
</dbReference>
<dbReference type="SUPFAM" id="SSF55874">
    <property type="entry name" value="ATPase domain of HSP90 chaperone/DNA topoisomerase II/histidine kinase"/>
    <property type="match status" value="1"/>
</dbReference>
<proteinExistence type="predicted"/>
<evidence type="ECO:0000259" key="11">
    <source>
        <dbReference type="PROSITE" id="PS50110"/>
    </source>
</evidence>
<dbReference type="Pfam" id="PF00989">
    <property type="entry name" value="PAS"/>
    <property type="match status" value="1"/>
</dbReference>
<keyword evidence="8" id="KW-0902">Two-component regulatory system</keyword>
<dbReference type="SUPFAM" id="SSF52172">
    <property type="entry name" value="CheY-like"/>
    <property type="match status" value="1"/>
</dbReference>
<dbReference type="InterPro" id="IPR005467">
    <property type="entry name" value="His_kinase_dom"/>
</dbReference>
<evidence type="ECO:0000256" key="6">
    <source>
        <dbReference type="ARBA" id="ARBA00022777"/>
    </source>
</evidence>
<evidence type="ECO:0000256" key="2">
    <source>
        <dbReference type="ARBA" id="ARBA00012438"/>
    </source>
</evidence>
<dbReference type="SMART" id="SM00091">
    <property type="entry name" value="PAS"/>
    <property type="match status" value="1"/>
</dbReference>
<evidence type="ECO:0000256" key="5">
    <source>
        <dbReference type="ARBA" id="ARBA00022741"/>
    </source>
</evidence>
<dbReference type="PROSITE" id="PS50112">
    <property type="entry name" value="PAS"/>
    <property type="match status" value="1"/>
</dbReference>
<dbReference type="Pfam" id="PF00072">
    <property type="entry name" value="Response_reg"/>
    <property type="match status" value="1"/>
</dbReference>
<keyword evidence="5" id="KW-0547">Nucleotide-binding</keyword>
<feature type="domain" description="PAC" evidence="13">
    <location>
        <begin position="106"/>
        <end position="156"/>
    </location>
</feature>
<accession>A0A317F6U5</accession>
<dbReference type="InterPro" id="IPR035965">
    <property type="entry name" value="PAS-like_dom_sf"/>
</dbReference>
<gene>
    <name evidence="14" type="ORF">DFH01_26195</name>
</gene>
<comment type="caution">
    <text evidence="14">The sequence shown here is derived from an EMBL/GenBank/DDBJ whole genome shotgun (WGS) entry which is preliminary data.</text>
</comment>
<dbReference type="InterPro" id="IPR036097">
    <property type="entry name" value="HisK_dim/P_sf"/>
</dbReference>
<evidence type="ECO:0000256" key="1">
    <source>
        <dbReference type="ARBA" id="ARBA00000085"/>
    </source>
</evidence>
<dbReference type="Pfam" id="PF00512">
    <property type="entry name" value="HisKA"/>
    <property type="match status" value="1"/>
</dbReference>
<dbReference type="Pfam" id="PF02518">
    <property type="entry name" value="HATPase_c"/>
    <property type="match status" value="1"/>
</dbReference>
<protein>
    <recommendedName>
        <fullName evidence="2">histidine kinase</fullName>
        <ecNumber evidence="2">2.7.13.3</ecNumber>
    </recommendedName>
</protein>
<dbReference type="SUPFAM" id="SSF55785">
    <property type="entry name" value="PYP-like sensor domain (PAS domain)"/>
    <property type="match status" value="1"/>
</dbReference>
<keyword evidence="4" id="KW-0808">Transferase</keyword>
<dbReference type="GO" id="GO:0005524">
    <property type="term" value="F:ATP binding"/>
    <property type="evidence" value="ECO:0007669"/>
    <property type="project" value="UniProtKB-KW"/>
</dbReference>
<evidence type="ECO:0000256" key="8">
    <source>
        <dbReference type="ARBA" id="ARBA00023012"/>
    </source>
</evidence>
<dbReference type="GO" id="GO:0006355">
    <property type="term" value="P:regulation of DNA-templated transcription"/>
    <property type="evidence" value="ECO:0007669"/>
    <property type="project" value="InterPro"/>
</dbReference>
<dbReference type="GO" id="GO:0000155">
    <property type="term" value="F:phosphorelay sensor kinase activity"/>
    <property type="evidence" value="ECO:0007669"/>
    <property type="project" value="InterPro"/>
</dbReference>
<dbReference type="NCBIfam" id="TIGR00229">
    <property type="entry name" value="sensory_box"/>
    <property type="match status" value="1"/>
</dbReference>
<dbReference type="PANTHER" id="PTHR43065">
    <property type="entry name" value="SENSOR HISTIDINE KINASE"/>
    <property type="match status" value="1"/>
</dbReference>
<dbReference type="InterPro" id="IPR003661">
    <property type="entry name" value="HisK_dim/P_dom"/>
</dbReference>
<keyword evidence="15" id="KW-1185">Reference proteome</keyword>
<dbReference type="SMART" id="SM00388">
    <property type="entry name" value="HisKA"/>
    <property type="match status" value="1"/>
</dbReference>
<dbReference type="PROSITE" id="PS50109">
    <property type="entry name" value="HIS_KIN"/>
    <property type="match status" value="1"/>
</dbReference>
<dbReference type="AlphaFoldDB" id="A0A317F6U5"/>
<dbReference type="EMBL" id="QGNA01000008">
    <property type="protein sequence ID" value="PWS34123.1"/>
    <property type="molecule type" value="Genomic_DNA"/>
</dbReference>
<dbReference type="Proteomes" id="UP000245765">
    <property type="component" value="Unassembled WGS sequence"/>
</dbReference>
<dbReference type="CDD" id="cd00082">
    <property type="entry name" value="HisKA"/>
    <property type="match status" value="1"/>
</dbReference>
<dbReference type="CDD" id="cd00156">
    <property type="entry name" value="REC"/>
    <property type="match status" value="1"/>
</dbReference>
<dbReference type="InterPro" id="IPR013767">
    <property type="entry name" value="PAS_fold"/>
</dbReference>
<comment type="catalytic activity">
    <reaction evidence="1">
        <text>ATP + protein L-histidine = ADP + protein N-phospho-L-histidine.</text>
        <dbReference type="EC" id="2.7.13.3"/>
    </reaction>
</comment>
<dbReference type="PROSITE" id="PS50110">
    <property type="entry name" value="RESPONSE_REGULATORY"/>
    <property type="match status" value="1"/>
</dbReference>
<dbReference type="InterPro" id="IPR003594">
    <property type="entry name" value="HATPase_dom"/>
</dbReference>
<keyword evidence="3 9" id="KW-0597">Phosphoprotein</keyword>
<evidence type="ECO:0000256" key="3">
    <source>
        <dbReference type="ARBA" id="ARBA00022553"/>
    </source>
</evidence>
<dbReference type="Gene3D" id="3.40.50.2300">
    <property type="match status" value="1"/>
</dbReference>
<evidence type="ECO:0000256" key="7">
    <source>
        <dbReference type="ARBA" id="ARBA00022840"/>
    </source>
</evidence>
<dbReference type="InterPro" id="IPR004358">
    <property type="entry name" value="Sig_transdc_His_kin-like_C"/>
</dbReference>
<dbReference type="Gene3D" id="3.30.450.20">
    <property type="entry name" value="PAS domain"/>
    <property type="match status" value="1"/>
</dbReference>
<keyword evidence="6 14" id="KW-0418">Kinase</keyword>
<dbReference type="InterPro" id="IPR000700">
    <property type="entry name" value="PAS-assoc_C"/>
</dbReference>
<sequence length="527" mass="55992">MRGVAPSARRQHRMSDDTLSLLARLTEAEALKQGVIDAALDAVITADRDCRVIGWNAAAERIFGHRKAEIMGKPIGDTIVPPHHRAGHEAGLARYHRTGCPHVLGQRLEMEAMRADGSIFPCELSIHEVKAAGKVFFTAWLRDLTPMHEAQAELARQRERLHQTEKMSALGSLLAGVAHELNNPLAVVVAQTTMLEALAQDTAVRERAARIHAAAARCGRIVKTFLAMVRQQAPLRTAVEVNAALEGALDLAGYGLRSAGIAIERALDPALPRIQADPDQLGQVAVNLVVNAQAALADRPEPRILRLESWAEPAGSVGFAVEDNGPGVPEALREKIFEPYVTTKPLGAGTGLGLAVCRNILGAHGGTIAVEPGVLGGARFVVRLPAGEEKPQAEAAQAAAAPARHRVLVVDDEPEVGAVLAELLGLHGIEAETASDIPEARARLARQRYDAVFCDLRMPGGGGAALYREAVAAQPHLRGRFAFVTGDTVAGPSAIGALDPQAPPPILEKPFTPQDVADILARIEERG</sequence>
<evidence type="ECO:0000259" key="12">
    <source>
        <dbReference type="PROSITE" id="PS50112"/>
    </source>
</evidence>